<protein>
    <submittedName>
        <fullName evidence="2">Uncharacterized membrane protein YsdA, DUF1294 family</fullName>
    </submittedName>
</protein>
<dbReference type="AlphaFoldDB" id="A0A1I0H4Q3"/>
<dbReference type="RefSeq" id="WP_093136020.1">
    <property type="nucleotide sequence ID" value="NZ_FOHJ01000008.1"/>
</dbReference>
<organism evidence="2 3">
    <name type="scientific">Salinibacillus kushneri</name>
    <dbReference type="NCBI Taxonomy" id="237682"/>
    <lineage>
        <taxon>Bacteria</taxon>
        <taxon>Bacillati</taxon>
        <taxon>Bacillota</taxon>
        <taxon>Bacilli</taxon>
        <taxon>Bacillales</taxon>
        <taxon>Bacillaceae</taxon>
        <taxon>Salinibacillus</taxon>
    </lineage>
</organism>
<proteinExistence type="predicted"/>
<keyword evidence="1" id="KW-0812">Transmembrane</keyword>
<dbReference type="InterPro" id="IPR012156">
    <property type="entry name" value="Cold_shock_CspA"/>
</dbReference>
<feature type="transmembrane region" description="Helical" evidence="1">
    <location>
        <begin position="40"/>
        <end position="58"/>
    </location>
</feature>
<dbReference type="InterPro" id="IPR010718">
    <property type="entry name" value="DUF1294"/>
</dbReference>
<evidence type="ECO:0000256" key="1">
    <source>
        <dbReference type="SAM" id="Phobius"/>
    </source>
</evidence>
<sequence>MLERFFVSYIVMMNGIGFLSMGWDKRKAIKGKWRISEAKLFLIAFIGGAIGSTFGMFLFRHKTNKLKFKAGFPLLTGLTIAALFSLYKNLS</sequence>
<dbReference type="OrthoDB" id="1698854at2"/>
<feature type="transmembrane region" description="Helical" evidence="1">
    <location>
        <begin position="6"/>
        <end position="24"/>
    </location>
</feature>
<dbReference type="EMBL" id="FOHJ01000008">
    <property type="protein sequence ID" value="SET78548.1"/>
    <property type="molecule type" value="Genomic_DNA"/>
</dbReference>
<dbReference type="Pfam" id="PF06961">
    <property type="entry name" value="DUF1294"/>
    <property type="match status" value="1"/>
</dbReference>
<dbReference type="Proteomes" id="UP000199095">
    <property type="component" value="Unassembled WGS sequence"/>
</dbReference>
<dbReference type="PIRSF" id="PIRSF002599">
    <property type="entry name" value="Cold_shock_A"/>
    <property type="match status" value="1"/>
</dbReference>
<dbReference type="STRING" id="237682.SAMN05421676_10846"/>
<evidence type="ECO:0000313" key="3">
    <source>
        <dbReference type="Proteomes" id="UP000199095"/>
    </source>
</evidence>
<dbReference type="GO" id="GO:0003676">
    <property type="term" value="F:nucleic acid binding"/>
    <property type="evidence" value="ECO:0007669"/>
    <property type="project" value="InterPro"/>
</dbReference>
<accession>A0A1I0H4Q3</accession>
<evidence type="ECO:0000313" key="2">
    <source>
        <dbReference type="EMBL" id="SET78548.1"/>
    </source>
</evidence>
<keyword evidence="1" id="KW-1133">Transmembrane helix</keyword>
<gene>
    <name evidence="2" type="ORF">SAMN05421676_10846</name>
</gene>
<reference evidence="3" key="1">
    <citation type="submission" date="2016-10" db="EMBL/GenBank/DDBJ databases">
        <authorList>
            <person name="Varghese N."/>
            <person name="Submissions S."/>
        </authorList>
    </citation>
    <scope>NUCLEOTIDE SEQUENCE [LARGE SCALE GENOMIC DNA]</scope>
    <source>
        <strain evidence="3">CGMCC 1.3566</strain>
    </source>
</reference>
<keyword evidence="3" id="KW-1185">Reference proteome</keyword>
<keyword evidence="1" id="KW-0472">Membrane</keyword>
<name>A0A1I0H4Q3_9BACI</name>
<feature type="transmembrane region" description="Helical" evidence="1">
    <location>
        <begin position="70"/>
        <end position="87"/>
    </location>
</feature>